<evidence type="ECO:0000313" key="1">
    <source>
        <dbReference type="EMBL" id="GAG26131.1"/>
    </source>
</evidence>
<protein>
    <submittedName>
        <fullName evidence="1">Uncharacterized protein</fullName>
    </submittedName>
</protein>
<dbReference type="EMBL" id="BARS01032156">
    <property type="protein sequence ID" value="GAG26131.1"/>
    <property type="molecule type" value="Genomic_DNA"/>
</dbReference>
<organism evidence="1">
    <name type="scientific">marine sediment metagenome</name>
    <dbReference type="NCBI Taxonomy" id="412755"/>
    <lineage>
        <taxon>unclassified sequences</taxon>
        <taxon>metagenomes</taxon>
        <taxon>ecological metagenomes</taxon>
    </lineage>
</organism>
<reference evidence="1" key="1">
    <citation type="journal article" date="2014" name="Front. Microbiol.">
        <title>High frequency of phylogenetically diverse reductive dehalogenase-homologous genes in deep subseafloor sedimentary metagenomes.</title>
        <authorList>
            <person name="Kawai M."/>
            <person name="Futagami T."/>
            <person name="Toyoda A."/>
            <person name="Takaki Y."/>
            <person name="Nishi S."/>
            <person name="Hori S."/>
            <person name="Arai W."/>
            <person name="Tsubouchi T."/>
            <person name="Morono Y."/>
            <person name="Uchiyama I."/>
            <person name="Ito T."/>
            <person name="Fujiyama A."/>
            <person name="Inagaki F."/>
            <person name="Takami H."/>
        </authorList>
    </citation>
    <scope>NUCLEOTIDE SEQUENCE</scope>
    <source>
        <strain evidence="1">Expedition CK06-06</strain>
    </source>
</reference>
<accession>X0XME1</accession>
<feature type="non-terminal residue" evidence="1">
    <location>
        <position position="85"/>
    </location>
</feature>
<sequence>MTQNLEVPKISYTGNGTTVNYTFDWKCGDPNENYVNLNGVLLKEGVEYELEDFTTENGGTMVFYEPPAVGDAVFIYRKTPITQQV</sequence>
<gene>
    <name evidence="1" type="ORF">S01H1_49941</name>
</gene>
<proteinExistence type="predicted"/>
<dbReference type="AlphaFoldDB" id="X0XME1"/>
<comment type="caution">
    <text evidence="1">The sequence shown here is derived from an EMBL/GenBank/DDBJ whole genome shotgun (WGS) entry which is preliminary data.</text>
</comment>
<name>X0XME1_9ZZZZ</name>